<organism evidence="1 2">
    <name type="scientific">Gluconobacter wancherniae NBRC 103581</name>
    <dbReference type="NCBI Taxonomy" id="656744"/>
    <lineage>
        <taxon>Bacteria</taxon>
        <taxon>Pseudomonadati</taxon>
        <taxon>Pseudomonadota</taxon>
        <taxon>Alphaproteobacteria</taxon>
        <taxon>Acetobacterales</taxon>
        <taxon>Acetobacteraceae</taxon>
        <taxon>Gluconobacter</taxon>
    </lineage>
</organism>
<accession>A0A511B0F0</accession>
<dbReference type="OrthoDB" id="272235at2"/>
<dbReference type="SUPFAM" id="SSF53756">
    <property type="entry name" value="UDP-Glycosyltransferase/glycogen phosphorylase"/>
    <property type="match status" value="1"/>
</dbReference>
<name>A0A511B0F0_9PROT</name>
<dbReference type="EMBL" id="BJUZ01000001">
    <property type="protein sequence ID" value="GEK93282.1"/>
    <property type="molecule type" value="Genomic_DNA"/>
</dbReference>
<sequence>MKALIIAEDFAGMRAQGAGLAEKAGFDWEFRAVRIHSPWNHMPARFWPSPLRRIDHIDCPDDTDVLISIGGTGGIIGAALSRKHNIPVVQIQNPRASLSRFDIVVANTHDGISGSNVLVSRNALHPVTPEKLALARSEWNSRLKLDQRPLLSVLTGGANGRFSFDPADAEQIATLLLEFMQRHDHQVVLTPSRRTGVEALDVLHRKLIPAGVRILTGAGAENPYMGMLACADMIAVTTDSVSMISEAAATTAPVLILPLPGRSARIGRFIDTLEKAGRIRPFSSDVEPWSAQPLDDTPSAAREMRQRLKL</sequence>
<dbReference type="InterPro" id="IPR009367">
    <property type="entry name" value="Elm1-like"/>
</dbReference>
<gene>
    <name evidence="1" type="ORF">GWA01_10520</name>
</gene>
<dbReference type="RefSeq" id="WP_146794693.1">
    <property type="nucleotide sequence ID" value="NZ_BARC01000011.1"/>
</dbReference>
<evidence type="ECO:0000313" key="2">
    <source>
        <dbReference type="Proteomes" id="UP000321230"/>
    </source>
</evidence>
<dbReference type="PANTHER" id="PTHR33986">
    <property type="entry name" value="OS02G0535700 PROTEIN"/>
    <property type="match status" value="1"/>
</dbReference>
<keyword evidence="2" id="KW-1185">Reference proteome</keyword>
<proteinExistence type="predicted"/>
<dbReference type="Proteomes" id="UP000321230">
    <property type="component" value="Unassembled WGS sequence"/>
</dbReference>
<evidence type="ECO:0000313" key="1">
    <source>
        <dbReference type="EMBL" id="GEK93282.1"/>
    </source>
</evidence>
<reference evidence="1 2" key="1">
    <citation type="submission" date="2019-07" db="EMBL/GenBank/DDBJ databases">
        <title>Whole genome shotgun sequence of Gluconobacter wancherniae NBRC 103581.</title>
        <authorList>
            <person name="Hosoyama A."/>
            <person name="Uohara A."/>
            <person name="Ohji S."/>
            <person name="Ichikawa N."/>
        </authorList>
    </citation>
    <scope>NUCLEOTIDE SEQUENCE [LARGE SCALE GENOMIC DNA]</scope>
    <source>
        <strain evidence="1 2">NBRC 103581</strain>
    </source>
</reference>
<comment type="caution">
    <text evidence="1">The sequence shown here is derived from an EMBL/GenBank/DDBJ whole genome shotgun (WGS) entry which is preliminary data.</text>
</comment>
<dbReference type="AlphaFoldDB" id="A0A511B0F0"/>
<protein>
    <recommendedName>
        <fullName evidence="3">Nucleoside-diphosphate sugar epimerase</fullName>
    </recommendedName>
</protein>
<evidence type="ECO:0008006" key="3">
    <source>
        <dbReference type="Google" id="ProtNLM"/>
    </source>
</evidence>
<dbReference type="PANTHER" id="PTHR33986:SF15">
    <property type="entry name" value="MITOCHONDRIAL FISSION PROTEIN ELM1"/>
    <property type="match status" value="1"/>
</dbReference>
<dbReference type="Pfam" id="PF06258">
    <property type="entry name" value="Mito_fiss_Elm1"/>
    <property type="match status" value="1"/>
</dbReference>